<evidence type="ECO:0000259" key="13">
    <source>
        <dbReference type="PROSITE" id="PS50109"/>
    </source>
</evidence>
<organism evidence="15 16">
    <name type="scientific">Roseibium denhamense</name>
    <dbReference type="NCBI Taxonomy" id="76305"/>
    <lineage>
        <taxon>Bacteria</taxon>
        <taxon>Pseudomonadati</taxon>
        <taxon>Pseudomonadota</taxon>
        <taxon>Alphaproteobacteria</taxon>
        <taxon>Hyphomicrobiales</taxon>
        <taxon>Stappiaceae</taxon>
        <taxon>Roseibium</taxon>
    </lineage>
</organism>
<feature type="transmembrane region" description="Helical" evidence="12">
    <location>
        <begin position="196"/>
        <end position="219"/>
    </location>
</feature>
<dbReference type="Gene3D" id="1.10.287.130">
    <property type="match status" value="1"/>
</dbReference>
<keyword evidence="9" id="KW-0902">Two-component regulatory system</keyword>
<dbReference type="InterPro" id="IPR036890">
    <property type="entry name" value="HATPase_C_sf"/>
</dbReference>
<comment type="subcellular location">
    <subcellularLocation>
        <location evidence="2">Membrane</location>
    </subcellularLocation>
</comment>
<evidence type="ECO:0000259" key="14">
    <source>
        <dbReference type="PROSITE" id="PS50885"/>
    </source>
</evidence>
<feature type="domain" description="Histidine kinase" evidence="13">
    <location>
        <begin position="279"/>
        <end position="485"/>
    </location>
</feature>
<keyword evidence="10 12" id="KW-0472">Membrane</keyword>
<dbReference type="InterPro" id="IPR005467">
    <property type="entry name" value="His_kinase_dom"/>
</dbReference>
<dbReference type="InterPro" id="IPR004358">
    <property type="entry name" value="Sig_transdc_His_kin-like_C"/>
</dbReference>
<dbReference type="SUPFAM" id="SSF55874">
    <property type="entry name" value="ATPase domain of HSP90 chaperone/DNA topoisomerase II/histidine kinase"/>
    <property type="match status" value="1"/>
</dbReference>
<keyword evidence="8 12" id="KW-1133">Transmembrane helix</keyword>
<feature type="domain" description="HAMP" evidence="14">
    <location>
        <begin position="220"/>
        <end position="271"/>
    </location>
</feature>
<feature type="transmembrane region" description="Helical" evidence="12">
    <location>
        <begin position="37"/>
        <end position="60"/>
    </location>
</feature>
<keyword evidence="16" id="KW-1185">Reference proteome</keyword>
<dbReference type="PANTHER" id="PTHR45436">
    <property type="entry name" value="SENSOR HISTIDINE KINASE YKOH"/>
    <property type="match status" value="1"/>
</dbReference>
<dbReference type="PROSITE" id="PS50885">
    <property type="entry name" value="HAMP"/>
    <property type="match status" value="1"/>
</dbReference>
<evidence type="ECO:0000256" key="1">
    <source>
        <dbReference type="ARBA" id="ARBA00000085"/>
    </source>
</evidence>
<dbReference type="PANTHER" id="PTHR45436:SF5">
    <property type="entry name" value="SENSOR HISTIDINE KINASE TRCS"/>
    <property type="match status" value="1"/>
</dbReference>
<feature type="region of interest" description="Disordered" evidence="11">
    <location>
        <begin position="1"/>
        <end position="28"/>
    </location>
</feature>
<evidence type="ECO:0000256" key="9">
    <source>
        <dbReference type="ARBA" id="ARBA00023012"/>
    </source>
</evidence>
<dbReference type="EC" id="2.7.13.3" evidence="3"/>
<protein>
    <recommendedName>
        <fullName evidence="3">histidine kinase</fullName>
        <ecNumber evidence="3">2.7.13.3</ecNumber>
    </recommendedName>
</protein>
<evidence type="ECO:0000256" key="7">
    <source>
        <dbReference type="ARBA" id="ARBA00022777"/>
    </source>
</evidence>
<dbReference type="PRINTS" id="PR00344">
    <property type="entry name" value="BCTRLSENSOR"/>
</dbReference>
<gene>
    <name evidence="15" type="ORF">SAMN06265374_4405</name>
</gene>
<evidence type="ECO:0000256" key="5">
    <source>
        <dbReference type="ARBA" id="ARBA00022679"/>
    </source>
</evidence>
<accession>A0ABY1PR05</accession>
<evidence type="ECO:0000256" key="10">
    <source>
        <dbReference type="ARBA" id="ARBA00023136"/>
    </source>
</evidence>
<dbReference type="Gene3D" id="3.30.565.10">
    <property type="entry name" value="Histidine kinase-like ATPase, C-terminal domain"/>
    <property type="match status" value="1"/>
</dbReference>
<dbReference type="RefSeq" id="WP_341873553.1">
    <property type="nucleotide sequence ID" value="NZ_BAAAEA010000003.1"/>
</dbReference>
<evidence type="ECO:0000256" key="11">
    <source>
        <dbReference type="SAM" id="MobiDB-lite"/>
    </source>
</evidence>
<proteinExistence type="predicted"/>
<dbReference type="InterPro" id="IPR050428">
    <property type="entry name" value="TCS_sensor_his_kinase"/>
</dbReference>
<evidence type="ECO:0000256" key="6">
    <source>
        <dbReference type="ARBA" id="ARBA00022692"/>
    </source>
</evidence>
<evidence type="ECO:0000256" key="8">
    <source>
        <dbReference type="ARBA" id="ARBA00022989"/>
    </source>
</evidence>
<keyword evidence="5" id="KW-0808">Transferase</keyword>
<evidence type="ECO:0000256" key="4">
    <source>
        <dbReference type="ARBA" id="ARBA00022553"/>
    </source>
</evidence>
<comment type="catalytic activity">
    <reaction evidence="1">
        <text>ATP + protein L-histidine = ADP + protein N-phospho-L-histidine.</text>
        <dbReference type="EC" id="2.7.13.3"/>
    </reaction>
</comment>
<dbReference type="GO" id="GO:0016301">
    <property type="term" value="F:kinase activity"/>
    <property type="evidence" value="ECO:0007669"/>
    <property type="project" value="UniProtKB-KW"/>
</dbReference>
<dbReference type="InterPro" id="IPR003594">
    <property type="entry name" value="HATPase_dom"/>
</dbReference>
<comment type="caution">
    <text evidence="15">The sequence shown here is derived from an EMBL/GenBank/DDBJ whole genome shotgun (WGS) entry which is preliminary data.</text>
</comment>
<evidence type="ECO:0000256" key="2">
    <source>
        <dbReference type="ARBA" id="ARBA00004370"/>
    </source>
</evidence>
<name>A0ABY1PR05_9HYPH</name>
<sequence length="487" mass="52664">MTADPVGGKVSTGTRQPEETAPSPTVKTRRQSLAGRLVMVASIWSTLALALAGVFLVSLYQRASERAFDAQLQIHAIALISAMLQDEEEVTRSIVPTVRQPTYEGDPRFSLPLSGWYWTVRRADTDEVLYSSESLVGDPLIVPHLEEGADEAVAFTTGPTGDELRILQQRVSIAEVSYVIAVGAATASFWADINEFARMVAVTLCIVGIGLILAVFLQVRIGLRPLQRLRQSLSAVRHGEAERIDESLPREIAPLAVELNGLIVSNKEIVERARTHVGNLAHGLKTPLSVISNEARASGGPLADKVSEQAGIMSTQIQHHLERARMAAQRRVIGVSCETEPVLARLIRAMEKIYRDKHLDISFEQEAPLRFRGEAQDLEEMTGNLIDNACKWASREVSVTCQPVSGGAGGREMLAIVVEDDGPGLTPEQRAEAVKRGRRLDETVPGTGLGLSIVADLAALYGGHFELGSSEAGGLQARLTLPALGRE</sequence>
<evidence type="ECO:0000313" key="16">
    <source>
        <dbReference type="Proteomes" id="UP001157914"/>
    </source>
</evidence>
<evidence type="ECO:0000256" key="3">
    <source>
        <dbReference type="ARBA" id="ARBA00012438"/>
    </source>
</evidence>
<dbReference type="EMBL" id="FXTT01000008">
    <property type="protein sequence ID" value="SMP36968.1"/>
    <property type="molecule type" value="Genomic_DNA"/>
</dbReference>
<reference evidence="15 16" key="1">
    <citation type="submission" date="2017-05" db="EMBL/GenBank/DDBJ databases">
        <authorList>
            <person name="Varghese N."/>
            <person name="Submissions S."/>
        </authorList>
    </citation>
    <scope>NUCLEOTIDE SEQUENCE [LARGE SCALE GENOMIC DNA]</scope>
    <source>
        <strain evidence="15 16">DSM 15949</strain>
    </source>
</reference>
<keyword evidence="4" id="KW-0597">Phosphoprotein</keyword>
<dbReference type="PROSITE" id="PS50109">
    <property type="entry name" value="HIS_KIN"/>
    <property type="match status" value="1"/>
</dbReference>
<dbReference type="Proteomes" id="UP001157914">
    <property type="component" value="Unassembled WGS sequence"/>
</dbReference>
<dbReference type="InterPro" id="IPR003660">
    <property type="entry name" value="HAMP_dom"/>
</dbReference>
<keyword evidence="6 12" id="KW-0812">Transmembrane</keyword>
<dbReference type="SMART" id="SM00387">
    <property type="entry name" value="HATPase_c"/>
    <property type="match status" value="1"/>
</dbReference>
<evidence type="ECO:0000256" key="12">
    <source>
        <dbReference type="SAM" id="Phobius"/>
    </source>
</evidence>
<keyword evidence="7 15" id="KW-0418">Kinase</keyword>
<dbReference type="Pfam" id="PF02518">
    <property type="entry name" value="HATPase_c"/>
    <property type="match status" value="1"/>
</dbReference>
<evidence type="ECO:0000313" key="15">
    <source>
        <dbReference type="EMBL" id="SMP36968.1"/>
    </source>
</evidence>